<evidence type="ECO:0000313" key="4">
    <source>
        <dbReference type="EMBL" id="KAF5175128.1"/>
    </source>
</evidence>
<dbReference type="GO" id="GO:0052717">
    <property type="term" value="F:tRNA-specific adenosine-34 deaminase activity"/>
    <property type="evidence" value="ECO:0007669"/>
    <property type="project" value="UniProtKB-EC"/>
</dbReference>
<dbReference type="GO" id="GO:0046872">
    <property type="term" value="F:metal ion binding"/>
    <property type="evidence" value="ECO:0007669"/>
    <property type="project" value="UniProtKB-KW"/>
</dbReference>
<proteinExistence type="inferred from homology"/>
<dbReference type="GO" id="GO:0005737">
    <property type="term" value="C:cytoplasm"/>
    <property type="evidence" value="ECO:0007669"/>
    <property type="project" value="TreeGrafter"/>
</dbReference>
<dbReference type="InterPro" id="IPR016193">
    <property type="entry name" value="Cytidine_deaminase-like"/>
</dbReference>
<dbReference type="PANTHER" id="PTHR11079">
    <property type="entry name" value="CYTOSINE DEAMINASE FAMILY MEMBER"/>
    <property type="match status" value="1"/>
</dbReference>
<dbReference type="PROSITE" id="PS51747">
    <property type="entry name" value="CYT_DCMP_DEAMINASES_2"/>
    <property type="match status" value="1"/>
</dbReference>
<comment type="caution">
    <text evidence="4">The sequence shown here is derived from an EMBL/GenBank/DDBJ whole genome shotgun (WGS) entry which is preliminary data.</text>
</comment>
<accession>A0A7J6URF8</accession>
<dbReference type="Gene3D" id="3.40.140.10">
    <property type="entry name" value="Cytidine Deaminase, domain 2"/>
    <property type="match status" value="1"/>
</dbReference>
<evidence type="ECO:0000259" key="3">
    <source>
        <dbReference type="PROSITE" id="PS51747"/>
    </source>
</evidence>
<evidence type="ECO:0000256" key="2">
    <source>
        <dbReference type="ARBA" id="ARBA00038160"/>
    </source>
</evidence>
<dbReference type="GO" id="GO:0005634">
    <property type="term" value="C:nucleus"/>
    <property type="evidence" value="ECO:0007669"/>
    <property type="project" value="TreeGrafter"/>
</dbReference>
<dbReference type="GO" id="GO:0002100">
    <property type="term" value="P:tRNA wobble adenosine to inosine editing"/>
    <property type="evidence" value="ECO:0007669"/>
    <property type="project" value="InterPro"/>
</dbReference>
<gene>
    <name evidence="4" type="ORF">FRX31_035284</name>
</gene>
<dbReference type="AlphaFoldDB" id="A0A7J6URF8"/>
<dbReference type="EMBL" id="JABWDY010044450">
    <property type="protein sequence ID" value="KAF5175128.1"/>
    <property type="molecule type" value="Genomic_DNA"/>
</dbReference>
<protein>
    <submittedName>
        <fullName evidence="4">tRNA-specific adenosine deaminase TAD3</fullName>
    </submittedName>
</protein>
<dbReference type="OrthoDB" id="3180714at2759"/>
<dbReference type="SUPFAM" id="SSF53927">
    <property type="entry name" value="Cytidine deaminase-like"/>
    <property type="match status" value="1"/>
</dbReference>
<comment type="similarity">
    <text evidence="2">Belongs to the cytidine and deoxycytidylate deaminase family. ADAT3 subfamily.</text>
</comment>
<sequence>MTTMKKWEIIHIPVKPQISIMDPPCVDVVAAVIEPKLANTLIRRLNQTSPLENLTHVKRVRKISVEEAPQASFTTYANSGINSHLSSLMLSNIDGITGFSEEDSQTVFSFMKLALKLTNSGPQLENAAVIVDPSVRKIISSASDQTHSWHSPIDTSSIETRCIKHPAVVTSYQPDANGAAVVSDENKRLDTDVSCLYPWKWMEHQQNTGKTCYFHPLRHAALVAIELAAARDKHLYPGSGNMLDHSFQVNSLTSSIDSPAKKQKLDFSKDKNDSDLKACAHDSCFETERPYLCTGFDIYLVWEPCTMCAMALVHQRIRRIFYAFPNPNFGALGSVQRLQGEKSLNHHYAVFRVLLPEDVLDHAPS</sequence>
<dbReference type="InterPro" id="IPR002125">
    <property type="entry name" value="CMP_dCMP_dom"/>
</dbReference>
<keyword evidence="1" id="KW-0819">tRNA processing</keyword>
<organism evidence="4 5">
    <name type="scientific">Thalictrum thalictroides</name>
    <name type="common">Rue-anemone</name>
    <name type="synonym">Anemone thalictroides</name>
    <dbReference type="NCBI Taxonomy" id="46969"/>
    <lineage>
        <taxon>Eukaryota</taxon>
        <taxon>Viridiplantae</taxon>
        <taxon>Streptophyta</taxon>
        <taxon>Embryophyta</taxon>
        <taxon>Tracheophyta</taxon>
        <taxon>Spermatophyta</taxon>
        <taxon>Magnoliopsida</taxon>
        <taxon>Ranunculales</taxon>
        <taxon>Ranunculaceae</taxon>
        <taxon>Thalictroideae</taxon>
        <taxon>Thalictrum</taxon>
    </lineage>
</organism>
<dbReference type="PANTHER" id="PTHR11079:SF156">
    <property type="entry name" value="INACTIVE TRNA-SPECIFIC ADENOSINE DEAMINASE-LIKE PROTEIN 3-RELATED"/>
    <property type="match status" value="1"/>
</dbReference>
<name>A0A7J6URF8_THATH</name>
<reference evidence="4 5" key="1">
    <citation type="submission" date="2020-06" db="EMBL/GenBank/DDBJ databases">
        <title>Transcriptomic and genomic resources for Thalictrum thalictroides and T. hernandezii: Facilitating candidate gene discovery in an emerging model plant lineage.</title>
        <authorList>
            <person name="Arias T."/>
            <person name="Riano-Pachon D.M."/>
            <person name="Di Stilio V.S."/>
        </authorList>
    </citation>
    <scope>NUCLEOTIDE SEQUENCE [LARGE SCALE GENOMIC DNA]</scope>
    <source>
        <strain evidence="5">cv. WT478/WT964</strain>
        <tissue evidence="4">Leaves</tissue>
    </source>
</reference>
<evidence type="ECO:0000256" key="1">
    <source>
        <dbReference type="ARBA" id="ARBA00022694"/>
    </source>
</evidence>
<keyword evidence="5" id="KW-1185">Reference proteome</keyword>
<feature type="domain" description="CMP/dCMP-type deaminase" evidence="3">
    <location>
        <begin position="217"/>
        <end position="335"/>
    </location>
</feature>
<dbReference type="Proteomes" id="UP000554482">
    <property type="component" value="Unassembled WGS sequence"/>
</dbReference>
<evidence type="ECO:0000313" key="5">
    <source>
        <dbReference type="Proteomes" id="UP000554482"/>
    </source>
</evidence>